<proteinExistence type="predicted"/>
<sequence length="319" mass="34745">MCTVGGVSPTGARIAGAGVLLATLVAALLLARCPAGASAAAKLPPQGVYEQCPPGAHPARCAANLRRVARVGIKYVLNYQALNGSPRQIRAYARAARNAGVKLIWPLIHPAWRGAVSLRRTYPQLSRGCHCTNLLRYTVRLLRHNPATWGWYVGDELPASTAPAVIRLADRVLFLDPNHPRLYMQAGLDQLFGAGLKPFAPAAEYLGNDMFPFGTAFATSILAQSMGSAGREASALRRKFVATLQAFAWNQVRDAPPTGIVDRNHFPTYAEMLKARNLTLKVSRPVMILWYSLQDIDHSRAPARHFADWARAVRAPAPR</sequence>
<protein>
    <submittedName>
        <fullName evidence="1">Uncharacterized protein</fullName>
    </submittedName>
</protein>
<dbReference type="AlphaFoldDB" id="A0A9E7C6H6"/>
<reference evidence="1" key="1">
    <citation type="journal article" date="2022" name="Int. J. Syst. Evol. Microbiol.">
        <title>Pseudomonas aegrilactucae sp. nov. and Pseudomonas morbosilactucae sp. nov., pathogens causing bacterial rot of lettuce in Japan.</title>
        <authorList>
            <person name="Sawada H."/>
            <person name="Fujikawa T."/>
            <person name="Satou M."/>
        </authorList>
    </citation>
    <scope>NUCLEOTIDE SEQUENCE</scope>
    <source>
        <strain evidence="1">0166_1</strain>
    </source>
</reference>
<gene>
    <name evidence="1" type="ORF">DSM104329_05263</name>
</gene>
<organism evidence="1 2">
    <name type="scientific">Capillimicrobium parvum</name>
    <dbReference type="NCBI Taxonomy" id="2884022"/>
    <lineage>
        <taxon>Bacteria</taxon>
        <taxon>Bacillati</taxon>
        <taxon>Actinomycetota</taxon>
        <taxon>Thermoleophilia</taxon>
        <taxon>Solirubrobacterales</taxon>
        <taxon>Capillimicrobiaceae</taxon>
        <taxon>Capillimicrobium</taxon>
    </lineage>
</organism>
<accession>A0A9E7C6H6</accession>
<dbReference type="KEGG" id="sbae:DSM104329_05263"/>
<evidence type="ECO:0000313" key="2">
    <source>
        <dbReference type="Proteomes" id="UP001162834"/>
    </source>
</evidence>
<dbReference type="EMBL" id="CP087164">
    <property type="protein sequence ID" value="UGS38833.1"/>
    <property type="molecule type" value="Genomic_DNA"/>
</dbReference>
<name>A0A9E7C6H6_9ACTN</name>
<evidence type="ECO:0000313" key="1">
    <source>
        <dbReference type="EMBL" id="UGS38833.1"/>
    </source>
</evidence>
<dbReference type="Proteomes" id="UP001162834">
    <property type="component" value="Chromosome"/>
</dbReference>
<keyword evidence="2" id="KW-1185">Reference proteome</keyword>